<dbReference type="Gene3D" id="1.25.40.10">
    <property type="entry name" value="Tetratricopeptide repeat domain"/>
    <property type="match status" value="1"/>
</dbReference>
<dbReference type="InterPro" id="IPR011990">
    <property type="entry name" value="TPR-like_helical_dom_sf"/>
</dbReference>
<dbReference type="Pfam" id="PF11207">
    <property type="entry name" value="DUF2989"/>
    <property type="match status" value="1"/>
</dbReference>
<accession>A0AB39HDK0</accession>
<dbReference type="RefSeq" id="WP_306101333.1">
    <property type="nucleotide sequence ID" value="NZ_CP162601.1"/>
</dbReference>
<protein>
    <submittedName>
        <fullName evidence="1">DUF2989 domain-containing protein</fullName>
    </submittedName>
</protein>
<dbReference type="EMBL" id="CP162601">
    <property type="protein sequence ID" value="XDK26007.1"/>
    <property type="molecule type" value="Genomic_DNA"/>
</dbReference>
<name>A0AB39HDK0_9VIBR</name>
<proteinExistence type="predicted"/>
<gene>
    <name evidence="1" type="ORF">AB0763_05050</name>
</gene>
<evidence type="ECO:0000313" key="1">
    <source>
        <dbReference type="EMBL" id="XDK26007.1"/>
    </source>
</evidence>
<dbReference type="SUPFAM" id="SSF81901">
    <property type="entry name" value="HCP-like"/>
    <property type="match status" value="1"/>
</dbReference>
<dbReference type="KEGG" id="vih:AB0763_05050"/>
<sequence>MNTILLSGAVTVVSTLLLSGCFEKQYTTQELCDRHAQLQCQELNMNDSQCRVARTDVIWQRFDVLRDPSDDNLIDAYYKTASYRQCLELASQINTLTQTDVKRKRYEALVASIDELDALTKRLSDSRSADALYFLWSQLGDKEAQRQFLQLEGSKQVETAHLQYALATYYVQHDREKTLHFLQRALELTSADQVNPDIVKTLASLYQQMGDKEHAYLWTQVAKHMDIAVASDKQLQRLIPLEADTEKQLKKDAKVVYQAIMEGDYKASMTHQASESVLATDPDQPASES</sequence>
<organism evidence="1">
    <name type="scientific">Vibrio sp. HB236076</name>
    <dbReference type="NCBI Taxonomy" id="3232307"/>
    <lineage>
        <taxon>Bacteria</taxon>
        <taxon>Pseudomonadati</taxon>
        <taxon>Pseudomonadota</taxon>
        <taxon>Gammaproteobacteria</taxon>
        <taxon>Vibrionales</taxon>
        <taxon>Vibrionaceae</taxon>
        <taxon>Vibrio</taxon>
    </lineage>
</organism>
<dbReference type="AlphaFoldDB" id="A0AB39HDK0"/>
<reference evidence="1" key="1">
    <citation type="submission" date="2024-07" db="EMBL/GenBank/DDBJ databases">
        <title>Genome Analysis of a Potential Novel Vibrio Species Secreting pH- and Thermo-stable Alginate Lyase and its Application in Producing Alginate Oligosaccharides.</title>
        <authorList>
            <person name="Huang H."/>
            <person name="Bao K."/>
        </authorList>
    </citation>
    <scope>NUCLEOTIDE SEQUENCE</scope>
    <source>
        <strain evidence="1">HB236076</strain>
    </source>
</reference>
<dbReference type="InterPro" id="IPR021372">
    <property type="entry name" value="DUF2989"/>
</dbReference>